<dbReference type="GO" id="GO:0046872">
    <property type="term" value="F:metal ion binding"/>
    <property type="evidence" value="ECO:0007669"/>
    <property type="project" value="UniProtKB-KW"/>
</dbReference>
<evidence type="ECO:0000313" key="6">
    <source>
        <dbReference type="Proteomes" id="UP000677228"/>
    </source>
</evidence>
<dbReference type="EC" id="3.6.1.-" evidence="2"/>
<evidence type="ECO:0000313" key="4">
    <source>
        <dbReference type="EMBL" id="CAF0923704.1"/>
    </source>
</evidence>
<evidence type="ECO:0000259" key="3">
    <source>
        <dbReference type="Pfam" id="PF08652"/>
    </source>
</evidence>
<dbReference type="Proteomes" id="UP000677228">
    <property type="component" value="Unassembled WGS sequence"/>
</dbReference>
<comment type="similarity">
    <text evidence="1 2">Belongs to the DXO/Dom3Z family.</text>
</comment>
<feature type="domain" description="RAI1-like" evidence="3">
    <location>
        <begin position="99"/>
        <end position="426"/>
    </location>
</feature>
<organism evidence="4 6">
    <name type="scientific">Didymodactylos carnosus</name>
    <dbReference type="NCBI Taxonomy" id="1234261"/>
    <lineage>
        <taxon>Eukaryota</taxon>
        <taxon>Metazoa</taxon>
        <taxon>Spiralia</taxon>
        <taxon>Gnathifera</taxon>
        <taxon>Rotifera</taxon>
        <taxon>Eurotatoria</taxon>
        <taxon>Bdelloidea</taxon>
        <taxon>Philodinida</taxon>
        <taxon>Philodinidae</taxon>
        <taxon>Didymodactylos</taxon>
    </lineage>
</organism>
<keyword evidence="2" id="KW-0694">RNA-binding</keyword>
<keyword evidence="2" id="KW-0540">Nuclease</keyword>
<dbReference type="GO" id="GO:0034353">
    <property type="term" value="F:mRNA 5'-diphosphatase activity"/>
    <property type="evidence" value="ECO:0007669"/>
    <property type="project" value="TreeGrafter"/>
</dbReference>
<evidence type="ECO:0000256" key="1">
    <source>
        <dbReference type="ARBA" id="ARBA00006562"/>
    </source>
</evidence>
<reference evidence="4" key="1">
    <citation type="submission" date="2021-02" db="EMBL/GenBank/DDBJ databases">
        <authorList>
            <person name="Nowell W R."/>
        </authorList>
    </citation>
    <scope>NUCLEOTIDE SEQUENCE</scope>
</reference>
<comment type="function">
    <text evidence="2">Decapping enzyme for NAD-capped RNAs: specifically hydrolyzes the nicotinamide adenine dinucleotide (NAD) cap from a subset of RNAs by removing the entire NAD moiety from the 5'-end of an NAD-capped RNA.</text>
</comment>
<evidence type="ECO:0000313" key="5">
    <source>
        <dbReference type="EMBL" id="CAF3700849.1"/>
    </source>
</evidence>
<dbReference type="PANTHER" id="PTHR12395">
    <property type="entry name" value="DOM-3 RELATED"/>
    <property type="match status" value="1"/>
</dbReference>
<dbReference type="InterPro" id="IPR013961">
    <property type="entry name" value="RAI1"/>
</dbReference>
<dbReference type="EMBL" id="CAJNOK010004034">
    <property type="protein sequence ID" value="CAF0923704.1"/>
    <property type="molecule type" value="Genomic_DNA"/>
</dbReference>
<keyword evidence="2" id="KW-0547">Nucleotide-binding</keyword>
<dbReference type="GO" id="GO:0005634">
    <property type="term" value="C:nucleus"/>
    <property type="evidence" value="ECO:0007669"/>
    <property type="project" value="UniProtKB-SubCell"/>
</dbReference>
<comment type="caution">
    <text evidence="4">The sequence shown here is derived from an EMBL/GenBank/DDBJ whole genome shotgun (WGS) entry which is preliminary data.</text>
</comment>
<comment type="subcellular location">
    <subcellularLocation>
        <location evidence="2">Nucleus</location>
    </subcellularLocation>
</comment>
<gene>
    <name evidence="4" type="ORF">OVA965_LOCUS10761</name>
    <name evidence="5" type="ORF">TMI583_LOCUS10757</name>
</gene>
<dbReference type="AlphaFoldDB" id="A0A8S2DEZ1"/>
<keyword evidence="2" id="KW-0378">Hydrolase</keyword>
<dbReference type="EMBL" id="CAJOBA010004036">
    <property type="protein sequence ID" value="CAF3700849.1"/>
    <property type="molecule type" value="Genomic_DNA"/>
</dbReference>
<keyword evidence="2" id="KW-0479">Metal-binding</keyword>
<dbReference type="GO" id="GO:0004518">
    <property type="term" value="F:nuclease activity"/>
    <property type="evidence" value="ECO:0007669"/>
    <property type="project" value="UniProtKB-KW"/>
</dbReference>
<proteinExistence type="inferred from homology"/>
<comment type="cofactor">
    <cofactor evidence="2">
        <name>a divalent metal cation</name>
        <dbReference type="ChEBI" id="CHEBI:60240"/>
    </cofactor>
</comment>
<dbReference type="GO" id="GO:0110155">
    <property type="term" value="P:NAD-cap decapping"/>
    <property type="evidence" value="ECO:0007669"/>
    <property type="project" value="TreeGrafter"/>
</dbReference>
<dbReference type="Proteomes" id="UP000682733">
    <property type="component" value="Unassembled WGS sequence"/>
</dbReference>
<dbReference type="PANTHER" id="PTHR12395:SF9">
    <property type="entry name" value="DECAPPING AND EXORIBONUCLEASE PROTEIN"/>
    <property type="match status" value="1"/>
</dbReference>
<protein>
    <recommendedName>
        <fullName evidence="2">Decapping nuclease</fullName>
        <ecNumber evidence="2">3.6.1.-</ecNumber>
    </recommendedName>
</protein>
<dbReference type="GO" id="GO:0003723">
    <property type="term" value="F:RNA binding"/>
    <property type="evidence" value="ECO:0007669"/>
    <property type="project" value="UniProtKB-KW"/>
</dbReference>
<dbReference type="GO" id="GO:0000956">
    <property type="term" value="P:nuclear-transcribed mRNA catabolic process"/>
    <property type="evidence" value="ECO:0007669"/>
    <property type="project" value="TreeGrafter"/>
</dbReference>
<accession>A0A8S2DEZ1</accession>
<keyword evidence="2" id="KW-0539">Nucleus</keyword>
<evidence type="ECO:0000256" key="2">
    <source>
        <dbReference type="RuleBase" id="RU367113"/>
    </source>
</evidence>
<dbReference type="GO" id="GO:0005829">
    <property type="term" value="C:cytosol"/>
    <property type="evidence" value="ECO:0007669"/>
    <property type="project" value="TreeGrafter"/>
</dbReference>
<sequence length="431" mass="50987">MATPQKTSLPIDNNLTIQHLVNQHNEPHTTHYDRTEATIHHNEQTTNVLSKRKLEDQTEHTNDQQSPFKTTLTPIFSTSDSHLDVPFWKKIMSNRPFFEPKEIGNFSLLNRGDTKECFEDDRYLRKYIYPLKTVDVKFDCTVGESTFELQGQNKNIDSLLWWLLRHKNEYYQNGRFTFDFLSWRGVLRLIMFTLFEKLSDYLLAIVRYKNSYFLCEFSTDLQVKQESDMTAKHRSYCYWGHKFEDYVTKEIIESSPSPMKQYTGVFYSVLDCYRLLYAAEMDCVIENKSNNDKNKVVQEHVELKICSGNSLADLPFNYNRKYAKWWLQSYLAGIKTMIIGLRDDNGFVNKIAPLEISKMENATHTWNAACFLNFFLNFAQFVEKNVVEDYNVNEKQVFLFYFSPSEQRITVQKSSDEKFHFLPDWFTSAFD</sequence>
<name>A0A8S2DEZ1_9BILA</name>
<dbReference type="InterPro" id="IPR039039">
    <property type="entry name" value="RAI1-like_fam"/>
</dbReference>
<dbReference type="Pfam" id="PF08652">
    <property type="entry name" value="RAI1"/>
    <property type="match status" value="1"/>
</dbReference>
<dbReference type="GO" id="GO:0000166">
    <property type="term" value="F:nucleotide binding"/>
    <property type="evidence" value="ECO:0007669"/>
    <property type="project" value="UniProtKB-KW"/>
</dbReference>